<reference evidence="2 3" key="1">
    <citation type="journal article" date="2023" name="Int. J. Syst. Evol. Microbiol.">
        <title>Streptococcus sciuri sp. nov., Staphylococcus marylandisciuri sp. nov. and Staphylococcus americanisciuri sp. nov., isolated from faeces of eastern grey squirrel (Sciurus carolinensis).</title>
        <authorList>
            <person name="Volokhov D.V."/>
            <person name="Zagorodnyaya T.A."/>
            <person name="Furtak V.A."/>
            <person name="Nattanmai G."/>
            <person name="Randall L."/>
            <person name="Jose S."/>
            <person name="Gao Y."/>
            <person name="Eisenberg T."/>
            <person name="Delmonte P."/>
            <person name="Blom J."/>
            <person name="Mitchell K.K."/>
        </authorList>
    </citation>
    <scope>NUCLEOTIDE SEQUENCE [LARGE SCALE GENOMIC DNA]</scope>
    <source>
        <strain evidence="2 3">GRT3</strain>
    </source>
</reference>
<dbReference type="InterPro" id="IPR003346">
    <property type="entry name" value="Transposase_20"/>
</dbReference>
<keyword evidence="3" id="KW-1185">Reference proteome</keyword>
<evidence type="ECO:0000259" key="1">
    <source>
        <dbReference type="Pfam" id="PF02371"/>
    </source>
</evidence>
<dbReference type="EMBL" id="JANUXY010000006">
    <property type="protein sequence ID" value="MCS4486651.1"/>
    <property type="molecule type" value="Genomic_DNA"/>
</dbReference>
<protein>
    <submittedName>
        <fullName evidence="2">Transposase</fullName>
    </submittedName>
</protein>
<organism evidence="2 3">
    <name type="scientific">Staphylococcus americanisciuri</name>
    <dbReference type="NCBI Taxonomy" id="2973940"/>
    <lineage>
        <taxon>Bacteria</taxon>
        <taxon>Bacillati</taxon>
        <taxon>Bacillota</taxon>
        <taxon>Bacilli</taxon>
        <taxon>Bacillales</taxon>
        <taxon>Staphylococcaceae</taxon>
        <taxon>Staphylococcus</taxon>
    </lineage>
</organism>
<dbReference type="Proteomes" id="UP001205609">
    <property type="component" value="Unassembled WGS sequence"/>
</dbReference>
<dbReference type="PANTHER" id="PTHR33055:SF13">
    <property type="entry name" value="TRANSPOSASE"/>
    <property type="match status" value="1"/>
</dbReference>
<feature type="domain" description="Transposase IS116/IS110/IS902 C-terminal" evidence="1">
    <location>
        <begin position="58"/>
        <end position="143"/>
    </location>
</feature>
<evidence type="ECO:0000313" key="3">
    <source>
        <dbReference type="Proteomes" id="UP001205609"/>
    </source>
</evidence>
<evidence type="ECO:0000313" key="2">
    <source>
        <dbReference type="EMBL" id="MCS4486651.1"/>
    </source>
</evidence>
<dbReference type="RefSeq" id="WP_259200119.1">
    <property type="nucleotide sequence ID" value="NZ_JANUXY010000006.1"/>
</dbReference>
<comment type="caution">
    <text evidence="2">The sequence shown here is derived from an EMBL/GenBank/DDBJ whole genome shotgun (WGS) entry which is preliminary data.</text>
</comment>
<name>A0ABT2F2K2_9STAP</name>
<proteinExistence type="predicted"/>
<sequence length="194" mass="21758">MRATPTEIVEAMEGKLSVQDAWLLRESFEELTFYEEKLLRISREIDQYIEHHFKEMNEKLQSIPGVSKEVSDVVLGEIGPTVEAFKTSAHLASWASLAPGSYESAGKSKSSHITQGNKYLKTALVIAGGIAGKSHDEAFNNLYTRVSSKGSKMKAIIACAHKILRIIFKIETDQVFYETKRALGLRQQYKCQTN</sequence>
<dbReference type="InterPro" id="IPR047650">
    <property type="entry name" value="Transpos_IS110"/>
</dbReference>
<gene>
    <name evidence="2" type="ORF">NXS11_07035</name>
</gene>
<accession>A0ABT2F2K2</accession>
<dbReference type="Pfam" id="PF02371">
    <property type="entry name" value="Transposase_20"/>
    <property type="match status" value="1"/>
</dbReference>
<dbReference type="PANTHER" id="PTHR33055">
    <property type="entry name" value="TRANSPOSASE FOR INSERTION SEQUENCE ELEMENT IS1111A"/>
    <property type="match status" value="1"/>
</dbReference>